<reference evidence="3" key="1">
    <citation type="journal article" date="2019" name="Int. J. Syst. Evol. Microbiol.">
        <title>The Global Catalogue of Microorganisms (GCM) 10K type strain sequencing project: providing services to taxonomists for standard genome sequencing and annotation.</title>
        <authorList>
            <consortium name="The Broad Institute Genomics Platform"/>
            <consortium name="The Broad Institute Genome Sequencing Center for Infectious Disease"/>
            <person name="Wu L."/>
            <person name="Ma J."/>
        </authorList>
    </citation>
    <scope>NUCLEOTIDE SEQUENCE [LARGE SCALE GENOMIC DNA]</scope>
    <source>
        <strain evidence="3">NBRC 112502</strain>
    </source>
</reference>
<dbReference type="RefSeq" id="WP_284257583.1">
    <property type="nucleotide sequence ID" value="NZ_BSOS01000041.1"/>
</dbReference>
<keyword evidence="2" id="KW-0378">Hydrolase</keyword>
<feature type="domain" description="Acetyl-CoA hydrolase/transferase C-terminal" evidence="1">
    <location>
        <begin position="254"/>
        <end position="402"/>
    </location>
</feature>
<dbReference type="GO" id="GO:0016787">
    <property type="term" value="F:hydrolase activity"/>
    <property type="evidence" value="ECO:0007669"/>
    <property type="project" value="UniProtKB-KW"/>
</dbReference>
<dbReference type="InterPro" id="IPR038460">
    <property type="entry name" value="AcetylCoA_hyd_C_sf"/>
</dbReference>
<dbReference type="Gene3D" id="3.40.1080.20">
    <property type="entry name" value="Acetyl-CoA hydrolase/transferase C-terminal domain"/>
    <property type="match status" value="1"/>
</dbReference>
<dbReference type="Proteomes" id="UP001156641">
    <property type="component" value="Unassembled WGS sequence"/>
</dbReference>
<organism evidence="2 3">
    <name type="scientific">Acidocella aquatica</name>
    <dbReference type="NCBI Taxonomy" id="1922313"/>
    <lineage>
        <taxon>Bacteria</taxon>
        <taxon>Pseudomonadati</taxon>
        <taxon>Pseudomonadota</taxon>
        <taxon>Alphaproteobacteria</taxon>
        <taxon>Acetobacterales</taxon>
        <taxon>Acidocellaceae</taxon>
        <taxon>Acidocella</taxon>
    </lineage>
</organism>
<comment type="caution">
    <text evidence="2">The sequence shown here is derived from an EMBL/GenBank/DDBJ whole genome shotgun (WGS) entry which is preliminary data.</text>
</comment>
<proteinExistence type="predicted"/>
<protein>
    <submittedName>
        <fullName evidence="2">Acetyl-CoA hydrolase</fullName>
    </submittedName>
</protein>
<dbReference type="Gene3D" id="3.30.750.70">
    <property type="entry name" value="4-hydroxybutyrate coenzyme like domains"/>
    <property type="match status" value="1"/>
</dbReference>
<name>A0ABQ6A318_9PROT</name>
<dbReference type="Pfam" id="PF13336">
    <property type="entry name" value="AcetylCoA_hyd_C"/>
    <property type="match status" value="1"/>
</dbReference>
<dbReference type="InterPro" id="IPR037171">
    <property type="entry name" value="NagB/RpiA_transferase-like"/>
</dbReference>
<evidence type="ECO:0000313" key="2">
    <source>
        <dbReference type="EMBL" id="GLR66879.1"/>
    </source>
</evidence>
<dbReference type="PANTHER" id="PTHR21432:SF20">
    <property type="entry name" value="ACETYL-COA HYDROLASE"/>
    <property type="match status" value="1"/>
</dbReference>
<sequence>MPMRITPSNLASVLPPGGLTLVQGCSGESVLLADAVTELGAAAGAMRFTGIFVAGLNRTNWLANPECRVETFFMTPELRRGGGAVDFLPLCYADILEHLRQVKISAAVFMVSPPDRDGICSFGPVVDFLAELWPRIPVRIAHINPSMPHTYGQVGIPFSELTGIIEKEVPLLGMEEEAGDALASAIGAHVAAFIPDHATIQTGLGKIPGAVLRALTGHRGLRIHSGLIGDAVLDLISAGALAEGVAITGGVAIGSPRLYGAISAPVFNFRPVSFTHAPAVLAQIPRLRTLNSAIAVDLYGQVYAELTPRGLMSGPGGAGDFARGAKAAGGVRIVALPAGADGGKISRIVLPGQGPGPVSLGRQDVDVIVTEHGAADLRGLGHAQRAAALIKVAPPGHREALAAGWQGVYKSF</sequence>
<dbReference type="PROSITE" id="PS51257">
    <property type="entry name" value="PROKAR_LIPOPROTEIN"/>
    <property type="match status" value="1"/>
</dbReference>
<accession>A0ABQ6A318</accession>
<dbReference type="SUPFAM" id="SSF100950">
    <property type="entry name" value="NagB/RpiA/CoA transferase-like"/>
    <property type="match status" value="2"/>
</dbReference>
<dbReference type="EMBL" id="BSOS01000041">
    <property type="protein sequence ID" value="GLR66879.1"/>
    <property type="molecule type" value="Genomic_DNA"/>
</dbReference>
<dbReference type="InterPro" id="IPR046433">
    <property type="entry name" value="ActCoA_hydro"/>
</dbReference>
<dbReference type="InterPro" id="IPR026888">
    <property type="entry name" value="AcetylCoA_hyd_C"/>
</dbReference>
<keyword evidence="3" id="KW-1185">Reference proteome</keyword>
<dbReference type="Gene3D" id="3.40.1080.10">
    <property type="entry name" value="Glutaconate Coenzyme A-transferase"/>
    <property type="match status" value="1"/>
</dbReference>
<dbReference type="PANTHER" id="PTHR21432">
    <property type="entry name" value="ACETYL-COA HYDROLASE-RELATED"/>
    <property type="match status" value="1"/>
</dbReference>
<evidence type="ECO:0000259" key="1">
    <source>
        <dbReference type="Pfam" id="PF13336"/>
    </source>
</evidence>
<gene>
    <name evidence="2" type="ORF">GCM10010909_15590</name>
</gene>
<evidence type="ECO:0000313" key="3">
    <source>
        <dbReference type="Proteomes" id="UP001156641"/>
    </source>
</evidence>